<organism evidence="2 3">
    <name type="scientific">Pseudomonas fluorescens</name>
    <dbReference type="NCBI Taxonomy" id="294"/>
    <lineage>
        <taxon>Bacteria</taxon>
        <taxon>Pseudomonadati</taxon>
        <taxon>Pseudomonadota</taxon>
        <taxon>Gammaproteobacteria</taxon>
        <taxon>Pseudomonadales</taxon>
        <taxon>Pseudomonadaceae</taxon>
        <taxon>Pseudomonas</taxon>
    </lineage>
</organism>
<evidence type="ECO:0000313" key="3">
    <source>
        <dbReference type="Proteomes" id="UP000061348"/>
    </source>
</evidence>
<reference evidence="2 3" key="1">
    <citation type="submission" date="2015-05" db="EMBL/GenBank/DDBJ databases">
        <title>A genomic and transcriptomic approach to investigate the blue pigment phenotype in Pseudomonas fluorescens.</title>
        <authorList>
            <person name="Andreani N.A."/>
            <person name="Cardazzo B."/>
        </authorList>
    </citation>
    <scope>NUCLEOTIDE SEQUENCE [LARGE SCALE GENOMIC DNA]</scope>
    <source>
        <strain evidence="2 3">Ps_22</strain>
    </source>
</reference>
<dbReference type="EMBL" id="LCYA01000078">
    <property type="protein sequence ID" value="KWV87274.1"/>
    <property type="molecule type" value="Genomic_DNA"/>
</dbReference>
<evidence type="ECO:0000256" key="1">
    <source>
        <dbReference type="SAM" id="MobiDB-lite"/>
    </source>
</evidence>
<gene>
    <name evidence="2" type="ORF">PFLmoz3_03122</name>
</gene>
<evidence type="ECO:0000313" key="2">
    <source>
        <dbReference type="EMBL" id="KWV87274.1"/>
    </source>
</evidence>
<accession>A0A109LGX2</accession>
<protein>
    <submittedName>
        <fullName evidence="2">Uncharacterized protein</fullName>
    </submittedName>
</protein>
<dbReference type="PATRIC" id="fig|294.194.peg.3465"/>
<name>A0A109LGX2_PSEFL</name>
<dbReference type="AlphaFoldDB" id="A0A109LGX2"/>
<comment type="caution">
    <text evidence="2">The sequence shown here is derived from an EMBL/GenBank/DDBJ whole genome shotgun (WGS) entry which is preliminary data.</text>
</comment>
<sequence length="62" mass="6550">MLMAAGKDRVHRADKIAQVIGGCDQAGAGQVDLAFTEQMRHLRSQGEAANAHGHHQGDEAGE</sequence>
<dbReference type="Proteomes" id="UP000061348">
    <property type="component" value="Unassembled WGS sequence"/>
</dbReference>
<feature type="region of interest" description="Disordered" evidence="1">
    <location>
        <begin position="42"/>
        <end position="62"/>
    </location>
</feature>
<proteinExistence type="predicted"/>